<protein>
    <submittedName>
        <fullName evidence="1">Type I-E CRISPR-associated protein Cse2/CasB</fullName>
    </submittedName>
</protein>
<dbReference type="RefSeq" id="WP_311615743.1">
    <property type="nucleotide sequence ID" value="NZ_JAVRFI010000034.1"/>
</dbReference>
<comment type="caution">
    <text evidence="1">The sequence shown here is derived from an EMBL/GenBank/DDBJ whole genome shotgun (WGS) entry which is preliminary data.</text>
</comment>
<dbReference type="EMBL" id="JAVRFI010000034">
    <property type="protein sequence ID" value="MDT0453662.1"/>
    <property type="molecule type" value="Genomic_DNA"/>
</dbReference>
<dbReference type="Proteomes" id="UP001180531">
    <property type="component" value="Unassembled WGS sequence"/>
</dbReference>
<dbReference type="Pfam" id="PF09485">
    <property type="entry name" value="CRISPR_Cse2"/>
    <property type="match status" value="1"/>
</dbReference>
<dbReference type="InterPro" id="IPR038287">
    <property type="entry name" value="Cse2_sf"/>
</dbReference>
<dbReference type="NCBIfam" id="TIGR02548">
    <property type="entry name" value="casB_cse2"/>
    <property type="match status" value="1"/>
</dbReference>
<evidence type="ECO:0000313" key="2">
    <source>
        <dbReference type="Proteomes" id="UP001180531"/>
    </source>
</evidence>
<organism evidence="1 2">
    <name type="scientific">Streptomyces hesseae</name>
    <dbReference type="NCBI Taxonomy" id="3075519"/>
    <lineage>
        <taxon>Bacteria</taxon>
        <taxon>Bacillati</taxon>
        <taxon>Actinomycetota</taxon>
        <taxon>Actinomycetes</taxon>
        <taxon>Kitasatosporales</taxon>
        <taxon>Streptomycetaceae</taxon>
        <taxon>Streptomyces</taxon>
    </lineage>
</organism>
<accession>A0ABU2SXC0</accession>
<name>A0ABU2SXC0_9ACTN</name>
<evidence type="ECO:0000313" key="1">
    <source>
        <dbReference type="EMBL" id="MDT0453662.1"/>
    </source>
</evidence>
<dbReference type="InterPro" id="IPR013382">
    <property type="entry name" value="CRISPR-assoc_prot_Cse2"/>
</dbReference>
<reference evidence="1" key="1">
    <citation type="submission" date="2024-05" db="EMBL/GenBank/DDBJ databases">
        <title>30 novel species of actinomycetes from the DSMZ collection.</title>
        <authorList>
            <person name="Nouioui I."/>
        </authorList>
    </citation>
    <scope>NUCLEOTIDE SEQUENCE</scope>
    <source>
        <strain evidence="1">DSM 40473</strain>
    </source>
</reference>
<dbReference type="Gene3D" id="1.10.520.40">
    <property type="entry name" value="CRISPR-associated protein Cse2"/>
    <property type="match status" value="1"/>
</dbReference>
<keyword evidence="2" id="KW-1185">Reference proteome</keyword>
<sequence>MTAPAQDPPTPSPGQQLTAWLCGLVRARQYGQLADLRRPAALTQARLTAANFAPSEDSRHIFEQVAFLFARYHAGRLDPSPGAGDTGAALRRIGTGAGRGPTNPGAVRLLDRVVASRRIPWRHLQHAIERARSCDTIPPSWTTLTEDLSGWSRKGRPVQYQWARSFYTPSFTPEPRETALALAPIGDTQ</sequence>
<proteinExistence type="predicted"/>
<gene>
    <name evidence="1" type="ORF">RM609_31955</name>
</gene>